<evidence type="ECO:0000313" key="1">
    <source>
        <dbReference type="EMBL" id="GAH34651.1"/>
    </source>
</evidence>
<protein>
    <submittedName>
        <fullName evidence="1">Uncharacterized protein</fullName>
    </submittedName>
</protein>
<sequence length="138" mass="15710">MKIDFEYKFKKLNGEVIPEQPDKIIVKDGQKTEKIYPPFTLRILCENVLLKAGLDVVVCPQCRTVIKRPRKLSGKKKVKRAKLAKRIHDSNGPVDVGASDIRLLRRLIAKNYPALTVAQAWGIFENLKIGVDVSWEKN</sequence>
<proteinExistence type="predicted"/>
<accession>X1EMR6</accession>
<name>X1EMR6_9ZZZZ</name>
<dbReference type="AlphaFoldDB" id="X1EMR6"/>
<organism evidence="1">
    <name type="scientific">marine sediment metagenome</name>
    <dbReference type="NCBI Taxonomy" id="412755"/>
    <lineage>
        <taxon>unclassified sequences</taxon>
        <taxon>metagenomes</taxon>
        <taxon>ecological metagenomes</taxon>
    </lineage>
</organism>
<comment type="caution">
    <text evidence="1">The sequence shown here is derived from an EMBL/GenBank/DDBJ whole genome shotgun (WGS) entry which is preliminary data.</text>
</comment>
<reference evidence="1" key="1">
    <citation type="journal article" date="2014" name="Front. Microbiol.">
        <title>High frequency of phylogenetically diverse reductive dehalogenase-homologous genes in deep subseafloor sedimentary metagenomes.</title>
        <authorList>
            <person name="Kawai M."/>
            <person name="Futagami T."/>
            <person name="Toyoda A."/>
            <person name="Takaki Y."/>
            <person name="Nishi S."/>
            <person name="Hori S."/>
            <person name="Arai W."/>
            <person name="Tsubouchi T."/>
            <person name="Morono Y."/>
            <person name="Uchiyama I."/>
            <person name="Ito T."/>
            <person name="Fujiyama A."/>
            <person name="Inagaki F."/>
            <person name="Takami H."/>
        </authorList>
    </citation>
    <scope>NUCLEOTIDE SEQUENCE</scope>
    <source>
        <strain evidence="1">Expedition CK06-06</strain>
    </source>
</reference>
<dbReference type="EMBL" id="BARU01005321">
    <property type="protein sequence ID" value="GAH34651.1"/>
    <property type="molecule type" value="Genomic_DNA"/>
</dbReference>
<gene>
    <name evidence="1" type="ORF">S03H2_10336</name>
</gene>